<dbReference type="GO" id="GO:0005886">
    <property type="term" value="C:plasma membrane"/>
    <property type="evidence" value="ECO:0007669"/>
    <property type="project" value="UniProtKB-SubCell"/>
</dbReference>
<dbReference type="InterPro" id="IPR052175">
    <property type="entry name" value="ComplexI-like_HydComp"/>
</dbReference>
<keyword evidence="5" id="KW-0560">Oxidoreductase</keyword>
<comment type="subcellular location">
    <subcellularLocation>
        <location evidence="1">Cell membrane</location>
        <topology evidence="1">Multi-pass membrane protein</topology>
    </subcellularLocation>
    <subcellularLocation>
        <location evidence="7">Membrane</location>
        <topology evidence="7">Multi-pass membrane protein</topology>
    </subcellularLocation>
</comment>
<reference evidence="10" key="1">
    <citation type="journal article" date="2014" name="Int. J. Syst. Evol. Microbiol.">
        <title>Complete genome sequence of Corynebacterium casei LMG S-19264T (=DSM 44701T), isolated from a smear-ripened cheese.</title>
        <authorList>
            <consortium name="US DOE Joint Genome Institute (JGI-PGF)"/>
            <person name="Walter F."/>
            <person name="Albersmeier A."/>
            <person name="Kalinowski J."/>
            <person name="Ruckert C."/>
        </authorList>
    </citation>
    <scope>NUCLEOTIDE SEQUENCE</scope>
    <source>
        <strain evidence="10">CGMCC 4.7306</strain>
    </source>
</reference>
<dbReference type="AlphaFoldDB" id="A0A917SIC7"/>
<feature type="transmembrane region" description="Helical" evidence="8">
    <location>
        <begin position="201"/>
        <end position="223"/>
    </location>
</feature>
<feature type="transmembrane region" description="Helical" evidence="8">
    <location>
        <begin position="120"/>
        <end position="138"/>
    </location>
</feature>
<organism evidence="10 11">
    <name type="scientific">Microlunatus endophyticus</name>
    <dbReference type="NCBI Taxonomy" id="1716077"/>
    <lineage>
        <taxon>Bacteria</taxon>
        <taxon>Bacillati</taxon>
        <taxon>Actinomycetota</taxon>
        <taxon>Actinomycetes</taxon>
        <taxon>Propionibacteriales</taxon>
        <taxon>Propionibacteriaceae</taxon>
        <taxon>Microlunatus</taxon>
    </lineage>
</organism>
<feature type="transmembrane region" description="Helical" evidence="8">
    <location>
        <begin position="265"/>
        <end position="286"/>
    </location>
</feature>
<evidence type="ECO:0000256" key="8">
    <source>
        <dbReference type="SAM" id="Phobius"/>
    </source>
</evidence>
<feature type="transmembrane region" description="Helical" evidence="8">
    <location>
        <begin position="444"/>
        <end position="463"/>
    </location>
</feature>
<proteinExistence type="predicted"/>
<gene>
    <name evidence="10" type="ORF">GCM10011575_42230</name>
</gene>
<feature type="transmembrane region" description="Helical" evidence="8">
    <location>
        <begin position="62"/>
        <end position="85"/>
    </location>
</feature>
<feature type="domain" description="NADH:quinone oxidoreductase/Mrp antiporter transmembrane" evidence="9">
    <location>
        <begin position="117"/>
        <end position="410"/>
    </location>
</feature>
<evidence type="ECO:0000256" key="4">
    <source>
        <dbReference type="ARBA" id="ARBA00022989"/>
    </source>
</evidence>
<evidence type="ECO:0000256" key="6">
    <source>
        <dbReference type="ARBA" id="ARBA00023136"/>
    </source>
</evidence>
<dbReference type="PANTHER" id="PTHR42682:SF5">
    <property type="entry name" value="HYDROGENASE-4 COMPONENT F"/>
    <property type="match status" value="1"/>
</dbReference>
<evidence type="ECO:0000256" key="5">
    <source>
        <dbReference type="ARBA" id="ARBA00023002"/>
    </source>
</evidence>
<reference evidence="10" key="2">
    <citation type="submission" date="2020-09" db="EMBL/GenBank/DDBJ databases">
        <authorList>
            <person name="Sun Q."/>
            <person name="Zhou Y."/>
        </authorList>
    </citation>
    <scope>NUCLEOTIDE SEQUENCE</scope>
    <source>
        <strain evidence="10">CGMCC 4.7306</strain>
    </source>
</reference>
<evidence type="ECO:0000259" key="9">
    <source>
        <dbReference type="Pfam" id="PF00361"/>
    </source>
</evidence>
<feature type="transmembrane region" description="Helical" evidence="8">
    <location>
        <begin position="235"/>
        <end position="253"/>
    </location>
</feature>
<feature type="transmembrane region" description="Helical" evidence="8">
    <location>
        <begin position="363"/>
        <end position="383"/>
    </location>
</feature>
<feature type="transmembrane region" description="Helical" evidence="8">
    <location>
        <begin position="395"/>
        <end position="418"/>
    </location>
</feature>
<dbReference type="InterPro" id="IPR003918">
    <property type="entry name" value="NADH_UbQ_OxRdtase"/>
</dbReference>
<dbReference type="Pfam" id="PF00361">
    <property type="entry name" value="Proton_antipo_M"/>
    <property type="match status" value="1"/>
</dbReference>
<evidence type="ECO:0000256" key="3">
    <source>
        <dbReference type="ARBA" id="ARBA00022692"/>
    </source>
</evidence>
<evidence type="ECO:0000313" key="10">
    <source>
        <dbReference type="EMBL" id="GGL79421.1"/>
    </source>
</evidence>
<keyword evidence="2" id="KW-1003">Cell membrane</keyword>
<dbReference type="EMBL" id="BMMZ01000014">
    <property type="protein sequence ID" value="GGL79421.1"/>
    <property type="molecule type" value="Genomic_DNA"/>
</dbReference>
<dbReference type="GO" id="GO:0008137">
    <property type="term" value="F:NADH dehydrogenase (ubiquinone) activity"/>
    <property type="evidence" value="ECO:0007669"/>
    <property type="project" value="InterPro"/>
</dbReference>
<keyword evidence="3 7" id="KW-0812">Transmembrane</keyword>
<accession>A0A917SIC7</accession>
<protein>
    <submittedName>
        <fullName evidence="10">NADH dehydrogenase</fullName>
    </submittedName>
</protein>
<name>A0A917SIC7_9ACTN</name>
<keyword evidence="6 8" id="KW-0472">Membrane</keyword>
<keyword evidence="11" id="KW-1185">Reference proteome</keyword>
<comment type="caution">
    <text evidence="10">The sequence shown here is derived from an EMBL/GenBank/DDBJ whole genome shotgun (WGS) entry which is preliminary data.</text>
</comment>
<dbReference type="InterPro" id="IPR001750">
    <property type="entry name" value="ND/Mrp_TM"/>
</dbReference>
<dbReference type="PRINTS" id="PR01437">
    <property type="entry name" value="NUOXDRDTASE4"/>
</dbReference>
<dbReference type="GO" id="GO:0042773">
    <property type="term" value="P:ATP synthesis coupled electron transport"/>
    <property type="evidence" value="ECO:0007669"/>
    <property type="project" value="InterPro"/>
</dbReference>
<feature type="transmembrane region" description="Helical" evidence="8">
    <location>
        <begin position="97"/>
        <end position="114"/>
    </location>
</feature>
<sequence>MQLLILVMLGGLVGIACLLMPPRAARVATVASGVISLGLAVSLIADVTHGPLRFGFLRADSLSVVFVLTAAFLYASAAVYAIGYVNRSAPAGYQRRFLFGLNIFGWAMICAPLVDGLALLWVAIEVTTVVSALMVAVDRTRAAAEAAWKYLLIASAGLGIGLFATIIIYHAGTTVYGLSYDLTLNQMIAAGGRLDSHAARLAFVLAVLGYGTKVGLAPVHTWLPDAHTEAPTPISAMLSGSLLAVSFYAVLRYVQITQLSVGAGFVHTVLIVFGLLSLFIAAFSLLVQRDLKRLLAYSSIEHMGLLCLGVGFGAPIALTGVLLHILAHAAAKGNAFFCAGVIMHKYGTKDIGSIRGGLDKLPWTGPLLVASVLALSAFPPFGLFRSEFMIIAGGLARSSVMVVAALLVLITIAFVGLIRATTSTMFVPARPGTPAAALPRSEPSAWMVVPIVVGSLALVVLGIHPPDQVMALLGQAVTEFGER</sequence>
<dbReference type="PANTHER" id="PTHR42682">
    <property type="entry name" value="HYDROGENASE-4 COMPONENT F"/>
    <property type="match status" value="1"/>
</dbReference>
<keyword evidence="4 8" id="KW-1133">Transmembrane helix</keyword>
<evidence type="ECO:0000313" key="11">
    <source>
        <dbReference type="Proteomes" id="UP000613840"/>
    </source>
</evidence>
<dbReference type="GO" id="GO:0016491">
    <property type="term" value="F:oxidoreductase activity"/>
    <property type="evidence" value="ECO:0007669"/>
    <property type="project" value="UniProtKB-KW"/>
</dbReference>
<evidence type="ECO:0000256" key="7">
    <source>
        <dbReference type="RuleBase" id="RU000320"/>
    </source>
</evidence>
<dbReference type="Proteomes" id="UP000613840">
    <property type="component" value="Unassembled WGS sequence"/>
</dbReference>
<evidence type="ECO:0000256" key="1">
    <source>
        <dbReference type="ARBA" id="ARBA00004651"/>
    </source>
</evidence>
<evidence type="ECO:0000256" key="2">
    <source>
        <dbReference type="ARBA" id="ARBA00022475"/>
    </source>
</evidence>
<feature type="transmembrane region" description="Helical" evidence="8">
    <location>
        <begin position="150"/>
        <end position="172"/>
    </location>
</feature>
<feature type="transmembrane region" description="Helical" evidence="8">
    <location>
        <begin position="306"/>
        <end position="327"/>
    </location>
</feature>